<keyword evidence="3" id="KW-1185">Reference proteome</keyword>
<dbReference type="PANTHER" id="PTHR39185">
    <property type="entry name" value="SWARMING MOTILITY PROTEIN SWRD"/>
    <property type="match status" value="1"/>
</dbReference>
<dbReference type="RefSeq" id="WP_214346044.1">
    <property type="nucleotide sequence ID" value="NZ_JAHBOH010000001.1"/>
</dbReference>
<dbReference type="EMBL" id="JAHBOH010000001">
    <property type="protein sequence ID" value="MBT0993068.1"/>
    <property type="molecule type" value="Genomic_DNA"/>
</dbReference>
<evidence type="ECO:0000313" key="3">
    <source>
        <dbReference type="Proteomes" id="UP000722125"/>
    </source>
</evidence>
<keyword evidence="2" id="KW-0282">Flagellum</keyword>
<sequence>MIVVTRLTGDRFGINPDLIQRVDSAPDTIITLIDGTKYIVAEPLAEVISRIDERAAQVLARSQELRSQTRLTPVPDLPDDDEPVDPPLPLRPRSV</sequence>
<protein>
    <submittedName>
        <fullName evidence="2">Flagellar FlbD family protein</fullName>
    </submittedName>
</protein>
<accession>A0ABS5TV96</accession>
<dbReference type="Proteomes" id="UP000722125">
    <property type="component" value="Unassembled WGS sequence"/>
</dbReference>
<keyword evidence="2" id="KW-0969">Cilium</keyword>
<comment type="caution">
    <text evidence="2">The sequence shown here is derived from an EMBL/GenBank/DDBJ whole genome shotgun (WGS) entry which is preliminary data.</text>
</comment>
<evidence type="ECO:0000313" key="2">
    <source>
        <dbReference type="EMBL" id="MBT0993068.1"/>
    </source>
</evidence>
<keyword evidence="2" id="KW-0966">Cell projection</keyword>
<dbReference type="Pfam" id="PF06289">
    <property type="entry name" value="FlbD"/>
    <property type="match status" value="1"/>
</dbReference>
<proteinExistence type="predicted"/>
<name>A0ABS5TV96_9CELL</name>
<organism evidence="2 3">
    <name type="scientific">Cellulomonas fulva</name>
    <dbReference type="NCBI Taxonomy" id="2835530"/>
    <lineage>
        <taxon>Bacteria</taxon>
        <taxon>Bacillati</taxon>
        <taxon>Actinomycetota</taxon>
        <taxon>Actinomycetes</taxon>
        <taxon>Micrococcales</taxon>
        <taxon>Cellulomonadaceae</taxon>
        <taxon>Cellulomonas</taxon>
    </lineage>
</organism>
<dbReference type="InterPro" id="IPR009384">
    <property type="entry name" value="SwrD-like"/>
</dbReference>
<gene>
    <name evidence="2" type="ORF">KIN34_02015</name>
</gene>
<evidence type="ECO:0000256" key="1">
    <source>
        <dbReference type="SAM" id="MobiDB-lite"/>
    </source>
</evidence>
<feature type="region of interest" description="Disordered" evidence="1">
    <location>
        <begin position="65"/>
        <end position="95"/>
    </location>
</feature>
<feature type="compositionally biased region" description="Pro residues" evidence="1">
    <location>
        <begin position="85"/>
        <end position="95"/>
    </location>
</feature>
<dbReference type="PANTHER" id="PTHR39185:SF1">
    <property type="entry name" value="SWARMING MOTILITY PROTEIN SWRD"/>
    <property type="match status" value="1"/>
</dbReference>
<reference evidence="2 3" key="1">
    <citation type="submission" date="2021-05" db="EMBL/GenBank/DDBJ databases">
        <title>Description of Cellulomonas sp. DKR-3 sp. nov.</title>
        <authorList>
            <person name="Dahal R.H."/>
            <person name="Chaudhary D.K."/>
        </authorList>
    </citation>
    <scope>NUCLEOTIDE SEQUENCE [LARGE SCALE GENOMIC DNA]</scope>
    <source>
        <strain evidence="2 3">DKR-3</strain>
    </source>
</reference>